<sequence length="192" mass="21041">MKITKDQSEEASASNTEPRKFATLPKRVLRSMTKPAPDTGSSPALETHMNSLTLRSSRRKYPVTPIKRRKTTFLPGSASPSEQSPTSPTKASSDLRAPTTMIPNPPPGAPCTPPPAKRARTSRAAIPPGAPKKHGIGLNPHAERMQDSVEVEAEVEVEVDVLKMKTPKRSVRQSVRFDYHALKRKRGDDDDT</sequence>
<comment type="caution">
    <text evidence="2">The sequence shown here is derived from an EMBL/GenBank/DDBJ whole genome shotgun (WGS) entry which is preliminary data.</text>
</comment>
<dbReference type="InParanoid" id="A0A409YFE8"/>
<reference evidence="2 3" key="1">
    <citation type="journal article" date="2018" name="Evol. Lett.">
        <title>Horizontal gene cluster transfer increased hallucinogenic mushroom diversity.</title>
        <authorList>
            <person name="Reynolds H.T."/>
            <person name="Vijayakumar V."/>
            <person name="Gluck-Thaler E."/>
            <person name="Korotkin H.B."/>
            <person name="Matheny P.B."/>
            <person name="Slot J.C."/>
        </authorList>
    </citation>
    <scope>NUCLEOTIDE SEQUENCE [LARGE SCALE GENOMIC DNA]</scope>
    <source>
        <strain evidence="2 3">2629</strain>
    </source>
</reference>
<feature type="compositionally biased region" description="Pro residues" evidence="1">
    <location>
        <begin position="103"/>
        <end position="116"/>
    </location>
</feature>
<dbReference type="EMBL" id="NHTK01001221">
    <property type="protein sequence ID" value="PPR01730.1"/>
    <property type="molecule type" value="Genomic_DNA"/>
</dbReference>
<feature type="compositionally biased region" description="Basic residues" evidence="1">
    <location>
        <begin position="56"/>
        <end position="71"/>
    </location>
</feature>
<keyword evidence="3" id="KW-1185">Reference proteome</keyword>
<evidence type="ECO:0000313" key="3">
    <source>
        <dbReference type="Proteomes" id="UP000284842"/>
    </source>
</evidence>
<evidence type="ECO:0000256" key="1">
    <source>
        <dbReference type="SAM" id="MobiDB-lite"/>
    </source>
</evidence>
<proteinExistence type="predicted"/>
<feature type="compositionally biased region" description="Polar residues" evidence="1">
    <location>
        <begin position="78"/>
        <end position="92"/>
    </location>
</feature>
<organism evidence="2 3">
    <name type="scientific">Panaeolus cyanescens</name>
    <dbReference type="NCBI Taxonomy" id="181874"/>
    <lineage>
        <taxon>Eukaryota</taxon>
        <taxon>Fungi</taxon>
        <taxon>Dikarya</taxon>
        <taxon>Basidiomycota</taxon>
        <taxon>Agaricomycotina</taxon>
        <taxon>Agaricomycetes</taxon>
        <taxon>Agaricomycetidae</taxon>
        <taxon>Agaricales</taxon>
        <taxon>Agaricineae</taxon>
        <taxon>Galeropsidaceae</taxon>
        <taxon>Panaeolus</taxon>
    </lineage>
</organism>
<protein>
    <submittedName>
        <fullName evidence="2">Uncharacterized protein</fullName>
    </submittedName>
</protein>
<evidence type="ECO:0000313" key="2">
    <source>
        <dbReference type="EMBL" id="PPR01730.1"/>
    </source>
</evidence>
<gene>
    <name evidence="2" type="ORF">CVT24_001604</name>
</gene>
<feature type="compositionally biased region" description="Polar residues" evidence="1">
    <location>
        <begin position="39"/>
        <end position="55"/>
    </location>
</feature>
<dbReference type="Proteomes" id="UP000284842">
    <property type="component" value="Unassembled WGS sequence"/>
</dbReference>
<name>A0A409YFE8_9AGAR</name>
<feature type="region of interest" description="Disordered" evidence="1">
    <location>
        <begin position="1"/>
        <end position="149"/>
    </location>
</feature>
<dbReference type="AlphaFoldDB" id="A0A409YFE8"/>
<accession>A0A409YFE8</accession>